<evidence type="ECO:0000313" key="3">
    <source>
        <dbReference type="Proteomes" id="UP001558613"/>
    </source>
</evidence>
<dbReference type="EMBL" id="JAYMGO010000023">
    <property type="protein sequence ID" value="KAL1249304.1"/>
    <property type="molecule type" value="Genomic_DNA"/>
</dbReference>
<dbReference type="Proteomes" id="UP001558613">
    <property type="component" value="Unassembled WGS sequence"/>
</dbReference>
<comment type="caution">
    <text evidence="2">The sequence shown here is derived from an EMBL/GenBank/DDBJ whole genome shotgun (WGS) entry which is preliminary data.</text>
</comment>
<gene>
    <name evidence="2" type="ORF">QQF64_020309</name>
</gene>
<feature type="region of interest" description="Disordered" evidence="1">
    <location>
        <begin position="1"/>
        <end position="40"/>
    </location>
</feature>
<protein>
    <submittedName>
        <fullName evidence="2">Uncharacterized protein</fullName>
    </submittedName>
</protein>
<sequence length="74" mass="8780">MSDEEAQASRENHAHASLPRRGQITPKDIPLPPPFRNDGTESFQLWARRYEIRQGDDEDMRKERRIYQPLFILT</sequence>
<proteinExistence type="predicted"/>
<accession>A0ABR3L8S9</accession>
<organism evidence="2 3">
    <name type="scientific">Cirrhinus molitorella</name>
    <name type="common">mud carp</name>
    <dbReference type="NCBI Taxonomy" id="172907"/>
    <lineage>
        <taxon>Eukaryota</taxon>
        <taxon>Metazoa</taxon>
        <taxon>Chordata</taxon>
        <taxon>Craniata</taxon>
        <taxon>Vertebrata</taxon>
        <taxon>Euteleostomi</taxon>
        <taxon>Actinopterygii</taxon>
        <taxon>Neopterygii</taxon>
        <taxon>Teleostei</taxon>
        <taxon>Ostariophysi</taxon>
        <taxon>Cypriniformes</taxon>
        <taxon>Cyprinidae</taxon>
        <taxon>Labeoninae</taxon>
        <taxon>Labeonini</taxon>
        <taxon>Cirrhinus</taxon>
    </lineage>
</organism>
<evidence type="ECO:0000313" key="2">
    <source>
        <dbReference type="EMBL" id="KAL1249304.1"/>
    </source>
</evidence>
<reference evidence="2 3" key="1">
    <citation type="submission" date="2023-09" db="EMBL/GenBank/DDBJ databases">
        <authorList>
            <person name="Wang M."/>
        </authorList>
    </citation>
    <scope>NUCLEOTIDE SEQUENCE [LARGE SCALE GENOMIC DNA]</scope>
    <source>
        <strain evidence="2">GT-2023</strain>
        <tissue evidence="2">Liver</tissue>
    </source>
</reference>
<evidence type="ECO:0000256" key="1">
    <source>
        <dbReference type="SAM" id="MobiDB-lite"/>
    </source>
</evidence>
<name>A0ABR3L8S9_9TELE</name>
<keyword evidence="3" id="KW-1185">Reference proteome</keyword>